<name>A0A1K1T6X8_9PSEU</name>
<feature type="transmembrane region" description="Helical" evidence="8">
    <location>
        <begin position="440"/>
        <end position="457"/>
    </location>
</feature>
<feature type="transmembrane region" description="Helical" evidence="8">
    <location>
        <begin position="181"/>
        <end position="200"/>
    </location>
</feature>
<dbReference type="GO" id="GO:0005886">
    <property type="term" value="C:plasma membrane"/>
    <property type="evidence" value="ECO:0007669"/>
    <property type="project" value="UniProtKB-SubCell"/>
</dbReference>
<reference evidence="11" key="1">
    <citation type="submission" date="2016-11" db="EMBL/GenBank/DDBJ databases">
        <authorList>
            <person name="Varghese N."/>
            <person name="Submissions S."/>
        </authorList>
    </citation>
    <scope>NUCLEOTIDE SEQUENCE [LARGE SCALE GENOMIC DNA]</scope>
    <source>
        <strain evidence="11">DSM 44671</strain>
    </source>
</reference>
<dbReference type="InterPro" id="IPR004563">
    <property type="entry name" value="Apolipo_AcylTrfase"/>
</dbReference>
<keyword evidence="5 8" id="KW-1133">Transmembrane helix</keyword>
<evidence type="ECO:0000256" key="2">
    <source>
        <dbReference type="ARBA" id="ARBA00022475"/>
    </source>
</evidence>
<feature type="transmembrane region" description="Helical" evidence="8">
    <location>
        <begin position="79"/>
        <end position="101"/>
    </location>
</feature>
<dbReference type="GO" id="GO:0042158">
    <property type="term" value="P:lipoprotein biosynthetic process"/>
    <property type="evidence" value="ECO:0007669"/>
    <property type="project" value="InterPro"/>
</dbReference>
<dbReference type="InterPro" id="IPR045378">
    <property type="entry name" value="LNT_N"/>
</dbReference>
<keyword evidence="6 8" id="KW-0472">Membrane</keyword>
<dbReference type="Pfam" id="PF20154">
    <property type="entry name" value="LNT_N"/>
    <property type="match status" value="1"/>
</dbReference>
<dbReference type="EMBL" id="FPJG01000006">
    <property type="protein sequence ID" value="SFW92330.1"/>
    <property type="molecule type" value="Genomic_DNA"/>
</dbReference>
<evidence type="ECO:0000259" key="9">
    <source>
        <dbReference type="PROSITE" id="PS50263"/>
    </source>
</evidence>
<gene>
    <name evidence="10" type="ORF">SAMN04489730_8543</name>
</gene>
<proteinExistence type="predicted"/>
<dbReference type="RefSeq" id="WP_072481537.1">
    <property type="nucleotide sequence ID" value="NZ_FPJG01000006.1"/>
</dbReference>
<evidence type="ECO:0000256" key="4">
    <source>
        <dbReference type="ARBA" id="ARBA00022692"/>
    </source>
</evidence>
<dbReference type="OrthoDB" id="9811121at2"/>
<dbReference type="Proteomes" id="UP000182740">
    <property type="component" value="Unassembled WGS sequence"/>
</dbReference>
<dbReference type="PANTHER" id="PTHR38686:SF1">
    <property type="entry name" value="APOLIPOPROTEIN N-ACYLTRANSFERASE"/>
    <property type="match status" value="1"/>
</dbReference>
<protein>
    <submittedName>
        <fullName evidence="10">Apolipoprotein N-acyltransferase</fullName>
    </submittedName>
</protein>
<dbReference type="STRING" id="546364.SAMN04489730_8543"/>
<organism evidence="10 11">
    <name type="scientific">Amycolatopsis australiensis</name>
    <dbReference type="NCBI Taxonomy" id="546364"/>
    <lineage>
        <taxon>Bacteria</taxon>
        <taxon>Bacillati</taxon>
        <taxon>Actinomycetota</taxon>
        <taxon>Actinomycetes</taxon>
        <taxon>Pseudonocardiales</taxon>
        <taxon>Pseudonocardiaceae</taxon>
        <taxon>Amycolatopsis</taxon>
    </lineage>
</organism>
<keyword evidence="7 10" id="KW-0012">Acyltransferase</keyword>
<accession>A0A1K1T6X8</accession>
<keyword evidence="2" id="KW-1003">Cell membrane</keyword>
<evidence type="ECO:0000256" key="7">
    <source>
        <dbReference type="ARBA" id="ARBA00023315"/>
    </source>
</evidence>
<sequence>MSKPVRAVVATVTSAVVFFFGTGLDPVPELAWVAPLPILLLAPRVSGASAFACAFVAYLAGSCGSWSYFWHSLAVPRPAAIAILGGSALLFALSAVLFRLLVRRGHGLLAAFAAPALWTFVLYVVSLVNSTGLMGTLMTTQADRPAVLRPAAVTGGWGVEFLVLFVPAAVAAALAPRVHGVARVTGLAAVAGALGALVFWSTPPLTGPSTRVAVVAPGESRWAADVATPGGQALLESYVDQIGRLPDGVRAVVLPEAAFAVDESSRPRLVEAFTRVARARNLDVVTGVLDTTPAGRFNAALAVPPSGAPVEYHKWHVGAAKNTAAGTGVAHLAGIGLMVCMDVNFADPSGEYGKAGTGLVLIPASDEDADGWEHSRTALIHGVENGFSVAWSAARGTPMLADAHGHVLAETRTGGHPFSVAVADVPAGTGKTPYARFGDWFAWLCGLIAAAGVVVGARTPSLSRVTTDASQV</sequence>
<dbReference type="PANTHER" id="PTHR38686">
    <property type="entry name" value="APOLIPOPROTEIN N-ACYLTRANSFERASE"/>
    <property type="match status" value="1"/>
</dbReference>
<evidence type="ECO:0000256" key="6">
    <source>
        <dbReference type="ARBA" id="ARBA00023136"/>
    </source>
</evidence>
<evidence type="ECO:0000313" key="10">
    <source>
        <dbReference type="EMBL" id="SFW92330.1"/>
    </source>
</evidence>
<evidence type="ECO:0000256" key="5">
    <source>
        <dbReference type="ARBA" id="ARBA00022989"/>
    </source>
</evidence>
<dbReference type="Gene3D" id="3.60.110.10">
    <property type="entry name" value="Carbon-nitrogen hydrolase"/>
    <property type="match status" value="1"/>
</dbReference>
<dbReference type="InterPro" id="IPR036526">
    <property type="entry name" value="C-N_Hydrolase_sf"/>
</dbReference>
<keyword evidence="11" id="KW-1185">Reference proteome</keyword>
<dbReference type="PROSITE" id="PS50263">
    <property type="entry name" value="CN_HYDROLASE"/>
    <property type="match status" value="1"/>
</dbReference>
<comment type="subcellular location">
    <subcellularLocation>
        <location evidence="1">Cell membrane</location>
        <topology evidence="1">Multi-pass membrane protein</topology>
    </subcellularLocation>
</comment>
<evidence type="ECO:0000256" key="1">
    <source>
        <dbReference type="ARBA" id="ARBA00004651"/>
    </source>
</evidence>
<dbReference type="SUPFAM" id="SSF56317">
    <property type="entry name" value="Carbon-nitrogen hydrolase"/>
    <property type="match status" value="1"/>
</dbReference>
<keyword evidence="3 10" id="KW-0808">Transferase</keyword>
<dbReference type="InterPro" id="IPR003010">
    <property type="entry name" value="C-N_Hydrolase"/>
</dbReference>
<evidence type="ECO:0000313" key="11">
    <source>
        <dbReference type="Proteomes" id="UP000182740"/>
    </source>
</evidence>
<keyword evidence="10" id="KW-0449">Lipoprotein</keyword>
<dbReference type="AlphaFoldDB" id="A0A1K1T6X8"/>
<feature type="transmembrane region" description="Helical" evidence="8">
    <location>
        <begin position="108"/>
        <end position="128"/>
    </location>
</feature>
<evidence type="ECO:0000256" key="8">
    <source>
        <dbReference type="SAM" id="Phobius"/>
    </source>
</evidence>
<feature type="transmembrane region" description="Helical" evidence="8">
    <location>
        <begin position="36"/>
        <end position="59"/>
    </location>
</feature>
<keyword evidence="4 8" id="KW-0812">Transmembrane</keyword>
<feature type="domain" description="CN hydrolase" evidence="9">
    <location>
        <begin position="210"/>
        <end position="427"/>
    </location>
</feature>
<dbReference type="GO" id="GO:0016410">
    <property type="term" value="F:N-acyltransferase activity"/>
    <property type="evidence" value="ECO:0007669"/>
    <property type="project" value="InterPro"/>
</dbReference>
<feature type="transmembrane region" description="Helical" evidence="8">
    <location>
        <begin position="148"/>
        <end position="174"/>
    </location>
</feature>
<evidence type="ECO:0000256" key="3">
    <source>
        <dbReference type="ARBA" id="ARBA00022679"/>
    </source>
</evidence>